<feature type="compositionally biased region" description="Basic and acidic residues" evidence="2">
    <location>
        <begin position="110"/>
        <end position="119"/>
    </location>
</feature>
<proteinExistence type="predicted"/>
<evidence type="ECO:0000256" key="2">
    <source>
        <dbReference type="SAM" id="MobiDB-lite"/>
    </source>
</evidence>
<sequence length="172" mass="18989">RIFEYRGRVSPVPRVVPVKRPRVTIPLVRRVKASLPVKLFARSAIANSSAKIKLKSSELQTIKTELTQIKSNIDALLGRLEQIAEEQKLSAGQWGLWPVASPDVAVAPAEARKKVESSKSEVSQEDTASEAEATAEEPLNGDEGEEEGLAREECEDELENSHYTDVEDARLQ</sequence>
<feature type="compositionally biased region" description="Acidic residues" evidence="2">
    <location>
        <begin position="123"/>
        <end position="158"/>
    </location>
</feature>
<protein>
    <submittedName>
        <fullName evidence="3">RALY protein</fullName>
    </submittedName>
</protein>
<keyword evidence="4" id="KW-1185">Reference proteome</keyword>
<dbReference type="Proteomes" id="UP000532252">
    <property type="component" value="Unassembled WGS sequence"/>
</dbReference>
<dbReference type="PANTHER" id="PTHR13968:SF6">
    <property type="entry name" value="RNA-BINDING PROTEIN RALY"/>
    <property type="match status" value="1"/>
</dbReference>
<dbReference type="PANTHER" id="PTHR13968">
    <property type="entry name" value="HETEROGENEOUS NUCLEAR RIBONUCLEOPROTEIN"/>
    <property type="match status" value="1"/>
</dbReference>
<reference evidence="3 4" key="1">
    <citation type="submission" date="2019-09" db="EMBL/GenBank/DDBJ databases">
        <title>Bird 10,000 Genomes (B10K) Project - Family phase.</title>
        <authorList>
            <person name="Zhang G."/>
        </authorList>
    </citation>
    <scope>NUCLEOTIDE SEQUENCE [LARGE SCALE GENOMIC DNA]</scope>
    <source>
        <strain evidence="3">B10K-DU-001-75</strain>
        <tissue evidence="3">Muscle</tissue>
    </source>
</reference>
<evidence type="ECO:0000256" key="1">
    <source>
        <dbReference type="ARBA" id="ARBA00022884"/>
    </source>
</evidence>
<organism evidence="3 4">
    <name type="scientific">Motacilla alba</name>
    <name type="common">White wagtail</name>
    <name type="synonym">Pied wagtail</name>
    <dbReference type="NCBI Taxonomy" id="45807"/>
    <lineage>
        <taxon>Eukaryota</taxon>
        <taxon>Metazoa</taxon>
        <taxon>Chordata</taxon>
        <taxon>Craniata</taxon>
        <taxon>Vertebrata</taxon>
        <taxon>Euteleostomi</taxon>
        <taxon>Archelosauria</taxon>
        <taxon>Archosauria</taxon>
        <taxon>Dinosauria</taxon>
        <taxon>Saurischia</taxon>
        <taxon>Theropoda</taxon>
        <taxon>Coelurosauria</taxon>
        <taxon>Aves</taxon>
        <taxon>Neognathae</taxon>
        <taxon>Neoaves</taxon>
        <taxon>Telluraves</taxon>
        <taxon>Australaves</taxon>
        <taxon>Passeriformes</taxon>
        <taxon>Passeroidea</taxon>
        <taxon>Motacillidae</taxon>
        <taxon>Motacilla</taxon>
    </lineage>
</organism>
<accession>A0A7K5CHD9</accession>
<dbReference type="GO" id="GO:0005634">
    <property type="term" value="C:nucleus"/>
    <property type="evidence" value="ECO:0007669"/>
    <property type="project" value="TreeGrafter"/>
</dbReference>
<feature type="region of interest" description="Disordered" evidence="2">
    <location>
        <begin position="107"/>
        <end position="172"/>
    </location>
</feature>
<comment type="caution">
    <text evidence="3">The sequence shown here is derived from an EMBL/GenBank/DDBJ whole genome shotgun (WGS) entry which is preliminary data.</text>
</comment>
<dbReference type="EMBL" id="VXBE01011052">
    <property type="protein sequence ID" value="NWS07686.1"/>
    <property type="molecule type" value="Genomic_DNA"/>
</dbReference>
<gene>
    <name evidence="3" type="primary">Raly_0</name>
    <name evidence="3" type="ORF">MOTALB_R07261</name>
</gene>
<dbReference type="GO" id="GO:0003723">
    <property type="term" value="F:RNA binding"/>
    <property type="evidence" value="ECO:0007669"/>
    <property type="project" value="UniProtKB-KW"/>
</dbReference>
<evidence type="ECO:0000313" key="4">
    <source>
        <dbReference type="Proteomes" id="UP000532252"/>
    </source>
</evidence>
<feature type="compositionally biased region" description="Basic and acidic residues" evidence="2">
    <location>
        <begin position="159"/>
        <end position="172"/>
    </location>
</feature>
<feature type="non-terminal residue" evidence="3">
    <location>
        <position position="1"/>
    </location>
</feature>
<feature type="non-terminal residue" evidence="3">
    <location>
        <position position="172"/>
    </location>
</feature>
<dbReference type="InterPro" id="IPR051186">
    <property type="entry name" value="RRM_HNRPC/RALY_subfam"/>
</dbReference>
<dbReference type="AlphaFoldDB" id="A0A7K5CHD9"/>
<keyword evidence="1" id="KW-0694">RNA-binding</keyword>
<evidence type="ECO:0000313" key="3">
    <source>
        <dbReference type="EMBL" id="NWS07686.1"/>
    </source>
</evidence>
<name>A0A7K5CHD9_MOTAL</name>